<proteinExistence type="predicted"/>
<dbReference type="EMBL" id="JRQD01000001">
    <property type="protein sequence ID" value="KGM07914.1"/>
    <property type="molecule type" value="Genomic_DNA"/>
</dbReference>
<accession>A0A0A0BLC6</accession>
<dbReference type="RefSeq" id="WP_036311305.1">
    <property type="nucleotide sequence ID" value="NZ_JRQD01000001.1"/>
</dbReference>
<feature type="coiled-coil region" evidence="1">
    <location>
        <begin position="263"/>
        <end position="290"/>
    </location>
</feature>
<evidence type="ECO:0000256" key="1">
    <source>
        <dbReference type="SAM" id="Coils"/>
    </source>
</evidence>
<evidence type="ECO:0000313" key="3">
    <source>
        <dbReference type="EMBL" id="KGM07914.1"/>
    </source>
</evidence>
<feature type="region of interest" description="Disordered" evidence="2">
    <location>
        <begin position="169"/>
        <end position="192"/>
    </location>
</feature>
<dbReference type="STRING" id="392484.LP43_0331"/>
<dbReference type="AlphaFoldDB" id="A0A0A0BLC6"/>
<reference evidence="3 4" key="1">
    <citation type="submission" date="2014-09" db="EMBL/GenBank/DDBJ databases">
        <authorList>
            <person name="Grob C."/>
            <person name="Taubert M."/>
            <person name="Howat A.M."/>
            <person name="Burns O.J."/>
            <person name="Dixon J.L."/>
            <person name="Chen Y."/>
            <person name="Murrell J.C."/>
        </authorList>
    </citation>
    <scope>NUCLEOTIDE SEQUENCE [LARGE SCALE GENOMIC DNA]</scope>
    <source>
        <strain evidence="3">L4</strain>
    </source>
</reference>
<name>A0A0A0BLC6_9GAMM</name>
<organism evidence="3 4">
    <name type="scientific">Methylophaga thiooxydans</name>
    <dbReference type="NCBI Taxonomy" id="392484"/>
    <lineage>
        <taxon>Bacteria</taxon>
        <taxon>Pseudomonadati</taxon>
        <taxon>Pseudomonadota</taxon>
        <taxon>Gammaproteobacteria</taxon>
        <taxon>Thiotrichales</taxon>
        <taxon>Piscirickettsiaceae</taxon>
        <taxon>Methylophaga</taxon>
    </lineage>
</organism>
<gene>
    <name evidence="3" type="ORF">LP43_0331</name>
</gene>
<sequence length="290" mass="32053">MRGILKYSTTIATVMMLSLGLAGCGSSPKKDEVEISLEGKTVFEAGLQNVQIQERDVAGVANDHPLAISSENLRTVLESMYITDTVLFQERQTPLFSPGELQILSTSLSSGLARAESSQDVTFVTIGTHRSALAAERETNTGRVFYSGGRLNIIFGKVREVYRDKDPITNQPIDRRTNPLLPGTRRSDSEPDRTIVLDNGQSYYVDPKTGEERSDWIVIDIPTVLATAAEREAEAQQGGSLTPEQKEAIARNTQETNNLRDDMANIKEVLFEMSDKLDKLQKQLDESNAE</sequence>
<dbReference type="PROSITE" id="PS51257">
    <property type="entry name" value="PROKAR_LIPOPROTEIN"/>
    <property type="match status" value="1"/>
</dbReference>
<dbReference type="Proteomes" id="UP000029999">
    <property type="component" value="Unassembled WGS sequence"/>
</dbReference>
<evidence type="ECO:0000256" key="2">
    <source>
        <dbReference type="SAM" id="MobiDB-lite"/>
    </source>
</evidence>
<comment type="caution">
    <text evidence="3">The sequence shown here is derived from an EMBL/GenBank/DDBJ whole genome shotgun (WGS) entry which is preliminary data.</text>
</comment>
<protein>
    <submittedName>
        <fullName evidence="3">Uncharacterized protein</fullName>
    </submittedName>
</protein>
<evidence type="ECO:0000313" key="4">
    <source>
        <dbReference type="Proteomes" id="UP000029999"/>
    </source>
</evidence>
<keyword evidence="1" id="KW-0175">Coiled coil</keyword>